<dbReference type="InterPro" id="IPR050235">
    <property type="entry name" value="CK1_Ser-Thr_kinase"/>
</dbReference>
<dbReference type="Proteomes" id="UP000492821">
    <property type="component" value="Unassembled WGS sequence"/>
</dbReference>
<dbReference type="SMART" id="SM00220">
    <property type="entry name" value="S_TKc"/>
    <property type="match status" value="1"/>
</dbReference>
<name>A0A7E4V1I3_PANRE</name>
<evidence type="ECO:0000256" key="1">
    <source>
        <dbReference type="PROSITE-ProRule" id="PRU10141"/>
    </source>
</evidence>
<reference evidence="4" key="1">
    <citation type="journal article" date="2013" name="Genetics">
        <title>The draft genome and transcriptome of Panagrellus redivivus are shaped by the harsh demands of a free-living lifestyle.</title>
        <authorList>
            <person name="Srinivasan J."/>
            <person name="Dillman A.R."/>
            <person name="Macchietto M.G."/>
            <person name="Heikkinen L."/>
            <person name="Lakso M."/>
            <person name="Fracchia K.M."/>
            <person name="Antoshechkin I."/>
            <person name="Mortazavi A."/>
            <person name="Wong G."/>
            <person name="Sternberg P.W."/>
        </authorList>
    </citation>
    <scope>NUCLEOTIDE SEQUENCE [LARGE SCALE GENOMIC DNA]</scope>
    <source>
        <strain evidence="4">MT8872</strain>
    </source>
</reference>
<dbReference type="PANTHER" id="PTHR11909">
    <property type="entry name" value="CASEIN KINASE-RELATED"/>
    <property type="match status" value="1"/>
</dbReference>
<evidence type="ECO:0000313" key="5">
    <source>
        <dbReference type="WBParaSite" id="Pan_g15443.t1"/>
    </source>
</evidence>
<dbReference type="Gene3D" id="1.10.510.10">
    <property type="entry name" value="Transferase(Phosphotransferase) domain 1"/>
    <property type="match status" value="1"/>
</dbReference>
<dbReference type="SUPFAM" id="SSF56112">
    <property type="entry name" value="Protein kinase-like (PK-like)"/>
    <property type="match status" value="1"/>
</dbReference>
<dbReference type="AlphaFoldDB" id="A0A7E4V1I3"/>
<feature type="region of interest" description="Disordered" evidence="2">
    <location>
        <begin position="65"/>
        <end position="97"/>
    </location>
</feature>
<reference evidence="5" key="2">
    <citation type="submission" date="2020-10" db="UniProtKB">
        <authorList>
            <consortium name="WormBaseParasite"/>
        </authorList>
    </citation>
    <scope>IDENTIFICATION</scope>
</reference>
<feature type="domain" description="Protein kinase" evidence="3">
    <location>
        <begin position="115"/>
        <end position="402"/>
    </location>
</feature>
<dbReference type="WBParaSite" id="Pan_g15443.t1">
    <property type="protein sequence ID" value="Pan_g15443.t1"/>
    <property type="gene ID" value="Pan_g15443"/>
</dbReference>
<evidence type="ECO:0000313" key="4">
    <source>
        <dbReference type="Proteomes" id="UP000492821"/>
    </source>
</evidence>
<dbReference type="InterPro" id="IPR000719">
    <property type="entry name" value="Prot_kinase_dom"/>
</dbReference>
<evidence type="ECO:0000259" key="3">
    <source>
        <dbReference type="PROSITE" id="PS50011"/>
    </source>
</evidence>
<keyword evidence="1" id="KW-0067">ATP-binding</keyword>
<dbReference type="GO" id="GO:0004672">
    <property type="term" value="F:protein kinase activity"/>
    <property type="evidence" value="ECO:0007669"/>
    <property type="project" value="InterPro"/>
</dbReference>
<organism evidence="4 5">
    <name type="scientific">Panagrellus redivivus</name>
    <name type="common">Microworm</name>
    <dbReference type="NCBI Taxonomy" id="6233"/>
    <lineage>
        <taxon>Eukaryota</taxon>
        <taxon>Metazoa</taxon>
        <taxon>Ecdysozoa</taxon>
        <taxon>Nematoda</taxon>
        <taxon>Chromadorea</taxon>
        <taxon>Rhabditida</taxon>
        <taxon>Tylenchina</taxon>
        <taxon>Panagrolaimomorpha</taxon>
        <taxon>Panagrolaimoidea</taxon>
        <taxon>Panagrolaimidae</taxon>
        <taxon>Panagrellus</taxon>
    </lineage>
</organism>
<evidence type="ECO:0000256" key="2">
    <source>
        <dbReference type="SAM" id="MobiDB-lite"/>
    </source>
</evidence>
<accession>A0A7E4V1I3</accession>
<dbReference type="Pfam" id="PF00069">
    <property type="entry name" value="Pkinase"/>
    <property type="match status" value="1"/>
</dbReference>
<dbReference type="InterPro" id="IPR011009">
    <property type="entry name" value="Kinase-like_dom_sf"/>
</dbReference>
<feature type="binding site" evidence="1">
    <location>
        <position position="144"/>
    </location>
    <ligand>
        <name>ATP</name>
        <dbReference type="ChEBI" id="CHEBI:30616"/>
    </ligand>
</feature>
<dbReference type="PROSITE" id="PS50011">
    <property type="entry name" value="PROTEIN_KINASE_DOM"/>
    <property type="match status" value="1"/>
</dbReference>
<dbReference type="InterPro" id="IPR017441">
    <property type="entry name" value="Protein_kinase_ATP_BS"/>
</dbReference>
<dbReference type="GO" id="GO:0005524">
    <property type="term" value="F:ATP binding"/>
    <property type="evidence" value="ECO:0007669"/>
    <property type="project" value="UniProtKB-UniRule"/>
</dbReference>
<keyword evidence="1" id="KW-0547">Nucleotide-binding</keyword>
<sequence length="440" mass="49705">MMIVSHYMLVKTCMCNQPAVGARSRQPRHASFVDTGGYYANFWTGPWLERTEKAGFQSKLGRRRIAMSKEGTQTQDVPEPSREEKEPDEEEFQADNEKTQKAVTYLMTQKTIGVWTVQKIIGAGANGIVSRVIHETTKKTSVMKVALSATSAQSLVWESEVMARILATEGEDRTQHLVRRLGGGLTKGPEGEPLPYVVMENLPGNPVSIIGSCIGDELVSKVCEYGLQLLKAIYDLHKCGFIHRDIKPENLGLYNNEILVLYDLGMARAFTDKHGRHREPRSNIGMRGTDEWASVNAELGRDQGPIDDLWGWFYVMVEWMNCTSRTPLAWAAFDDRPHIRHFLKSSMFTSRLVLRGCPLEFFKIQAYLRVLNRGDSPDYFFLATLLLKAKKRADSNQNDEIVDVSKPQRQGEVVSGNKEDAMDIIVGRLNREEVLFTVIN</sequence>
<dbReference type="PROSITE" id="PS00107">
    <property type="entry name" value="PROTEIN_KINASE_ATP"/>
    <property type="match status" value="1"/>
</dbReference>
<keyword evidence="4" id="KW-1185">Reference proteome</keyword>
<protein>
    <submittedName>
        <fullName evidence="5">Protein kinase domain-containing protein</fullName>
    </submittedName>
</protein>
<proteinExistence type="predicted"/>